<reference evidence="4" key="1">
    <citation type="journal article" date="2019" name="Int. J. Syst. Evol. Microbiol.">
        <title>The Global Catalogue of Microorganisms (GCM) 10K type strain sequencing project: providing services to taxonomists for standard genome sequencing and annotation.</title>
        <authorList>
            <consortium name="The Broad Institute Genomics Platform"/>
            <consortium name="The Broad Institute Genome Sequencing Center for Infectious Disease"/>
            <person name="Wu L."/>
            <person name="Ma J."/>
        </authorList>
    </citation>
    <scope>NUCLEOTIDE SEQUENCE [LARGE SCALE GENOMIC DNA]</scope>
    <source>
        <strain evidence="4">CGMCC 1.18578</strain>
    </source>
</reference>
<evidence type="ECO:0000313" key="3">
    <source>
        <dbReference type="EMBL" id="MFC5530579.1"/>
    </source>
</evidence>
<dbReference type="Pfam" id="PF02129">
    <property type="entry name" value="Peptidase_S15"/>
    <property type="match status" value="1"/>
</dbReference>
<dbReference type="Gene3D" id="2.60.120.260">
    <property type="entry name" value="Galactose-binding domain-like"/>
    <property type="match status" value="1"/>
</dbReference>
<proteinExistence type="predicted"/>
<organism evidence="3 4">
    <name type="scientific">Cohnella yongneupensis</name>
    <dbReference type="NCBI Taxonomy" id="425006"/>
    <lineage>
        <taxon>Bacteria</taxon>
        <taxon>Bacillati</taxon>
        <taxon>Bacillota</taxon>
        <taxon>Bacilli</taxon>
        <taxon>Bacillales</taxon>
        <taxon>Paenibacillaceae</taxon>
        <taxon>Cohnella</taxon>
    </lineage>
</organism>
<dbReference type="EMBL" id="JBHSNC010000043">
    <property type="protein sequence ID" value="MFC5530579.1"/>
    <property type="molecule type" value="Genomic_DNA"/>
</dbReference>
<comment type="caution">
    <text evidence="3">The sequence shown here is derived from an EMBL/GenBank/DDBJ whole genome shotgun (WGS) entry which is preliminary data.</text>
</comment>
<evidence type="ECO:0000313" key="4">
    <source>
        <dbReference type="Proteomes" id="UP001596108"/>
    </source>
</evidence>
<dbReference type="Gene3D" id="1.10.3020.10">
    <property type="entry name" value="alpha-amino acid ester hydrolase ( Helical cap domain)"/>
    <property type="match status" value="1"/>
</dbReference>
<name>A0ABW0R022_9BACL</name>
<dbReference type="InterPro" id="IPR000383">
    <property type="entry name" value="Xaa-Pro-like_dom"/>
</dbReference>
<evidence type="ECO:0000256" key="1">
    <source>
        <dbReference type="ARBA" id="ARBA00022801"/>
    </source>
</evidence>
<dbReference type="SMART" id="SM00939">
    <property type="entry name" value="PepX_C"/>
    <property type="match status" value="1"/>
</dbReference>
<dbReference type="Gene3D" id="3.40.50.1820">
    <property type="entry name" value="alpha/beta hydrolase"/>
    <property type="match status" value="1"/>
</dbReference>
<keyword evidence="4" id="KW-1185">Reference proteome</keyword>
<protein>
    <submittedName>
        <fullName evidence="3">CocE/NonD family hydrolase</fullName>
    </submittedName>
</protein>
<dbReference type="InterPro" id="IPR005674">
    <property type="entry name" value="CocE/Ser_esterase"/>
</dbReference>
<dbReference type="Proteomes" id="UP001596108">
    <property type="component" value="Unassembled WGS sequence"/>
</dbReference>
<keyword evidence="1 3" id="KW-0378">Hydrolase</keyword>
<dbReference type="InterPro" id="IPR013736">
    <property type="entry name" value="Xaa-Pro_dipept_C"/>
</dbReference>
<dbReference type="Pfam" id="PF08530">
    <property type="entry name" value="PepX_C"/>
    <property type="match status" value="1"/>
</dbReference>
<gene>
    <name evidence="3" type="ORF">ACFPQ4_14165</name>
</gene>
<dbReference type="SUPFAM" id="SSF49785">
    <property type="entry name" value="Galactose-binding domain-like"/>
    <property type="match status" value="1"/>
</dbReference>
<dbReference type="NCBIfam" id="TIGR00976">
    <property type="entry name" value="CocE_NonD"/>
    <property type="match status" value="1"/>
</dbReference>
<dbReference type="InterPro" id="IPR008979">
    <property type="entry name" value="Galactose-bd-like_sf"/>
</dbReference>
<evidence type="ECO:0000259" key="2">
    <source>
        <dbReference type="SMART" id="SM00939"/>
    </source>
</evidence>
<dbReference type="SUPFAM" id="SSF53474">
    <property type="entry name" value="alpha/beta-Hydrolases"/>
    <property type="match status" value="1"/>
</dbReference>
<dbReference type="RefSeq" id="WP_378112524.1">
    <property type="nucleotide sequence ID" value="NZ_JBHSNC010000043.1"/>
</dbReference>
<dbReference type="InterPro" id="IPR029058">
    <property type="entry name" value="AB_hydrolase_fold"/>
</dbReference>
<dbReference type="GO" id="GO:0016787">
    <property type="term" value="F:hydrolase activity"/>
    <property type="evidence" value="ECO:0007669"/>
    <property type="project" value="UniProtKB-KW"/>
</dbReference>
<accession>A0ABW0R022</accession>
<feature type="domain" description="Xaa-Pro dipeptidyl-peptidase C-terminal" evidence="2">
    <location>
        <begin position="310"/>
        <end position="559"/>
    </location>
</feature>
<sequence>MSSMPERLAMREPGHELGESKHMYVGMSDGVRLKTHVWLPDGAGPWPTLFVRNPYVDGSDSGDPSLLQFVRYGYAVVLQECRGRGASEGVWEPYANERQDGIDALRWLVSQPWQDGNIGLYGGSYLGFTQWIVADILPPEVKTMYACVMGTDLQRFAYMNGMFRHDIYTSWSLTNAGVDWSSRDMGEVAYEAYGYRPHAEMDQALFGRKLDWYEGVVTHPSPADPYWEDGVRGLLKAMPGKVDVPICLVGGWFDIALDTMFESYRALREDVREKSRFVVGPWTHAIAPDGDLDYPNGWVDGTNGGTKAVLAWFDHTLKGMPYAEELGVVHAYTIGEGEWQDWREWPLSSLKQQYFLSGESGLSLATAVPGIAKSASYKYDPNDPVVTVGSSCLLNVYGREPYWPKNASVKQPEPGYRQDLLSFVSEPLERSIRIAGNVSVTLHVASTAEDTAFTVKLIEVLPNGEAYNIVDGIASLAYRNGAAAPLGYAPGAIERIRIELWPIAWRISSGSRIRLDVSSSNYPAYHAHPNVAGDWARQENVREAWQTVYWGTNFPSFIELPTDFS</sequence>